<evidence type="ECO:0000256" key="1">
    <source>
        <dbReference type="ARBA" id="ARBA00006479"/>
    </source>
</evidence>
<evidence type="ECO:0000313" key="3">
    <source>
        <dbReference type="EMBL" id="TFC96170.1"/>
    </source>
</evidence>
<sequence>MKGSEQKNTRAAHSRPGTPGSAPATVGDVRQRNRRHALRSIILSGQTTRAEIALECGLSVASVTNLVSELINEGLVIEAGLIASTGGRPITLLTPNPSGAYMIGADVGERGVAVELFDLSMTRIDREFRGGTAGEPVEAIARDLDEALDALQLRNPDAWERMVGVGLGLPGIVETDADGRQVLHAQGLGWPPIPAHQLISHDIPVFAENGAKTLAMAELWDGAARGIDEALVVLLGRGVGLAIVSGGELAHGCRSSAGEWGHLKIARNGRPCRCGGRGCVEAYLGADAILDTWRDEGATVEGSGWRAIGELLDADRAGDPVAVAVVEELVATLGSALGGLVNLTNPQRVIVGGWVGLRLMETLGDRIFAATQTEALDRPGSQFELVACHFGGDTVALGAAMMPLGALMNEPRGTRTVRSAPEQSSLALK</sequence>
<evidence type="ECO:0000256" key="2">
    <source>
        <dbReference type="SAM" id="MobiDB-lite"/>
    </source>
</evidence>
<feature type="region of interest" description="Disordered" evidence="2">
    <location>
        <begin position="1"/>
        <end position="30"/>
    </location>
</feature>
<comment type="similarity">
    <text evidence="1">Belongs to the ROK (NagC/XylR) family.</text>
</comment>
<accession>A0ABY2IWA4</accession>
<dbReference type="Pfam" id="PF00480">
    <property type="entry name" value="ROK"/>
    <property type="match status" value="1"/>
</dbReference>
<dbReference type="EMBL" id="SOGJ01000028">
    <property type="protein sequence ID" value="TFC96170.1"/>
    <property type="molecule type" value="Genomic_DNA"/>
</dbReference>
<dbReference type="InterPro" id="IPR036388">
    <property type="entry name" value="WH-like_DNA-bd_sf"/>
</dbReference>
<dbReference type="Proteomes" id="UP000298355">
    <property type="component" value="Unassembled WGS sequence"/>
</dbReference>
<organism evidence="3 4">
    <name type="scientific">Cryobacterium breve</name>
    <dbReference type="NCBI Taxonomy" id="1259258"/>
    <lineage>
        <taxon>Bacteria</taxon>
        <taxon>Bacillati</taxon>
        <taxon>Actinomycetota</taxon>
        <taxon>Actinomycetes</taxon>
        <taxon>Micrococcales</taxon>
        <taxon>Microbacteriaceae</taxon>
        <taxon>Cryobacterium</taxon>
    </lineage>
</organism>
<dbReference type="InterPro" id="IPR043129">
    <property type="entry name" value="ATPase_NBD"/>
</dbReference>
<dbReference type="Gene3D" id="3.30.420.40">
    <property type="match status" value="2"/>
</dbReference>
<reference evidence="3 4" key="1">
    <citation type="submission" date="2019-03" db="EMBL/GenBank/DDBJ databases">
        <title>Genomics of glacier-inhabiting Cryobacterium strains.</title>
        <authorList>
            <person name="Liu Q."/>
            <person name="Xin Y.-H."/>
        </authorList>
    </citation>
    <scope>NUCLEOTIDE SEQUENCE [LARGE SCALE GENOMIC DNA]</scope>
    <source>
        <strain evidence="3 4">TMT4-23</strain>
    </source>
</reference>
<protein>
    <submittedName>
        <fullName evidence="3">ROK family transcriptional regulator</fullName>
    </submittedName>
</protein>
<dbReference type="InterPro" id="IPR000600">
    <property type="entry name" value="ROK"/>
</dbReference>
<dbReference type="PANTHER" id="PTHR18964">
    <property type="entry name" value="ROK (REPRESSOR, ORF, KINASE) FAMILY"/>
    <property type="match status" value="1"/>
</dbReference>
<gene>
    <name evidence="3" type="ORF">E3O65_14155</name>
</gene>
<evidence type="ECO:0000313" key="4">
    <source>
        <dbReference type="Proteomes" id="UP000298355"/>
    </source>
</evidence>
<dbReference type="SUPFAM" id="SSF53067">
    <property type="entry name" value="Actin-like ATPase domain"/>
    <property type="match status" value="1"/>
</dbReference>
<proteinExistence type="inferred from homology"/>
<dbReference type="PANTHER" id="PTHR18964:SF149">
    <property type="entry name" value="BIFUNCTIONAL UDP-N-ACETYLGLUCOSAMINE 2-EPIMERASE_N-ACETYLMANNOSAMINE KINASE"/>
    <property type="match status" value="1"/>
</dbReference>
<dbReference type="InterPro" id="IPR049874">
    <property type="entry name" value="ROK_cs"/>
</dbReference>
<dbReference type="SUPFAM" id="SSF46785">
    <property type="entry name" value="Winged helix' DNA-binding domain"/>
    <property type="match status" value="1"/>
</dbReference>
<dbReference type="Gene3D" id="1.10.10.10">
    <property type="entry name" value="Winged helix-like DNA-binding domain superfamily/Winged helix DNA-binding domain"/>
    <property type="match status" value="1"/>
</dbReference>
<dbReference type="PROSITE" id="PS01125">
    <property type="entry name" value="ROK"/>
    <property type="match status" value="1"/>
</dbReference>
<dbReference type="InterPro" id="IPR036390">
    <property type="entry name" value="WH_DNA-bd_sf"/>
</dbReference>
<comment type="caution">
    <text evidence="3">The sequence shown here is derived from an EMBL/GenBank/DDBJ whole genome shotgun (WGS) entry which is preliminary data.</text>
</comment>
<keyword evidence="4" id="KW-1185">Reference proteome</keyword>
<name>A0ABY2IWA4_9MICO</name>